<accession>A0A6G7XCC8</accession>
<dbReference type="EMBL" id="CP049863">
    <property type="protein sequence ID" value="QIK62215.1"/>
    <property type="molecule type" value="Genomic_DNA"/>
</dbReference>
<dbReference type="InterPro" id="IPR018681">
    <property type="entry name" value="DUF2165_transmembrane"/>
</dbReference>
<feature type="transmembrane region" description="Helical" evidence="1">
    <location>
        <begin position="128"/>
        <end position="151"/>
    </location>
</feature>
<gene>
    <name evidence="2" type="ORF">G7068_02620</name>
</gene>
<keyword evidence="1" id="KW-0472">Membrane</keyword>
<evidence type="ECO:0000313" key="3">
    <source>
        <dbReference type="Proteomes" id="UP000502677"/>
    </source>
</evidence>
<reference evidence="2 3" key="1">
    <citation type="submission" date="2020-03" db="EMBL/GenBank/DDBJ databases">
        <title>Leucobacter sp. nov., isolated from beetles.</title>
        <authorList>
            <person name="Hyun D.-W."/>
            <person name="Bae J.-W."/>
        </authorList>
    </citation>
    <scope>NUCLEOTIDE SEQUENCE [LARGE SCALE GENOMIC DNA]</scope>
    <source>
        <strain evidence="2 3">HDW9C</strain>
    </source>
</reference>
<feature type="transmembrane region" description="Helical" evidence="1">
    <location>
        <begin position="19"/>
        <end position="40"/>
    </location>
</feature>
<keyword evidence="1" id="KW-1133">Transmembrane helix</keyword>
<name>A0A6G7XCC8_9MICO</name>
<protein>
    <submittedName>
        <fullName evidence="2">DUF2165 domain-containing protein</fullName>
    </submittedName>
</protein>
<sequence length="196" mass="21289">MNTHTAGEQGWKKLGTLPFAAAVFVFVNALYIFLVALGNITDYGTNFAFVQHVLSMDTTNFGQPAGKGLDPDVMWRAIDNPVLWHLGYIGVILIESIAAIVLIIAFVDFMRAIFGSASFARARRWASLGLVLIVLLFAGGFIAVGGEWFQMWRSTDWNGLDPAIRNAMLAGIGLVLLHLPSPAWAKGESAEPASQH</sequence>
<keyword evidence="3" id="KW-1185">Reference proteome</keyword>
<proteinExistence type="predicted"/>
<keyword evidence="1" id="KW-0812">Transmembrane</keyword>
<evidence type="ECO:0000313" key="2">
    <source>
        <dbReference type="EMBL" id="QIK62215.1"/>
    </source>
</evidence>
<organism evidence="2 3">
    <name type="scientific">Leucobacter viscericola</name>
    <dbReference type="NCBI Taxonomy" id="2714935"/>
    <lineage>
        <taxon>Bacteria</taxon>
        <taxon>Bacillati</taxon>
        <taxon>Actinomycetota</taxon>
        <taxon>Actinomycetes</taxon>
        <taxon>Micrococcales</taxon>
        <taxon>Microbacteriaceae</taxon>
        <taxon>Leucobacter</taxon>
    </lineage>
</organism>
<dbReference type="Proteomes" id="UP000502677">
    <property type="component" value="Chromosome"/>
</dbReference>
<dbReference type="RefSeq" id="WP_166288453.1">
    <property type="nucleotide sequence ID" value="NZ_CP049863.1"/>
</dbReference>
<dbReference type="KEGG" id="lvi:G7068_02620"/>
<evidence type="ECO:0000256" key="1">
    <source>
        <dbReference type="SAM" id="Phobius"/>
    </source>
</evidence>
<dbReference type="AlphaFoldDB" id="A0A6G7XCC8"/>
<feature type="transmembrane region" description="Helical" evidence="1">
    <location>
        <begin position="82"/>
        <end position="107"/>
    </location>
</feature>
<dbReference type="Pfam" id="PF09933">
    <property type="entry name" value="DUF2165"/>
    <property type="match status" value="1"/>
</dbReference>